<evidence type="ECO:0000313" key="14">
    <source>
        <dbReference type="EMBL" id="KAK4307049.1"/>
    </source>
</evidence>
<evidence type="ECO:0000256" key="1">
    <source>
        <dbReference type="ARBA" id="ARBA00004434"/>
    </source>
</evidence>
<organism evidence="14 15">
    <name type="scientific">Petrolisthes manimaculis</name>
    <dbReference type="NCBI Taxonomy" id="1843537"/>
    <lineage>
        <taxon>Eukaryota</taxon>
        <taxon>Metazoa</taxon>
        <taxon>Ecdysozoa</taxon>
        <taxon>Arthropoda</taxon>
        <taxon>Crustacea</taxon>
        <taxon>Multicrustacea</taxon>
        <taxon>Malacostraca</taxon>
        <taxon>Eumalacostraca</taxon>
        <taxon>Eucarida</taxon>
        <taxon>Decapoda</taxon>
        <taxon>Pleocyemata</taxon>
        <taxon>Anomura</taxon>
        <taxon>Galatheoidea</taxon>
        <taxon>Porcellanidae</taxon>
        <taxon>Petrolisthes</taxon>
    </lineage>
</organism>
<keyword evidence="6" id="KW-0809">Transit peptide</keyword>
<comment type="caution">
    <text evidence="14">The sequence shown here is derived from an EMBL/GenBank/DDBJ whole genome shotgun (WGS) entry which is preliminary data.</text>
</comment>
<name>A0AAE1PGU7_9EUCA</name>
<evidence type="ECO:0000256" key="5">
    <source>
        <dbReference type="ARBA" id="ARBA00022792"/>
    </source>
</evidence>
<evidence type="ECO:0000256" key="7">
    <source>
        <dbReference type="ARBA" id="ARBA00022989"/>
    </source>
</evidence>
<dbReference type="GO" id="GO:0016491">
    <property type="term" value="F:oxidoreductase activity"/>
    <property type="evidence" value="ECO:0007669"/>
    <property type="project" value="UniProtKB-KW"/>
</dbReference>
<dbReference type="PANTHER" id="PTHR11504">
    <property type="entry name" value="CYTOCHROME C OXIDASE POLYPEPTIDE VIA"/>
    <property type="match status" value="1"/>
</dbReference>
<keyword evidence="4 13" id="KW-0812">Transmembrane</keyword>
<dbReference type="GO" id="GO:0030234">
    <property type="term" value="F:enzyme regulator activity"/>
    <property type="evidence" value="ECO:0007669"/>
    <property type="project" value="TreeGrafter"/>
</dbReference>
<evidence type="ECO:0000256" key="3">
    <source>
        <dbReference type="ARBA" id="ARBA00005553"/>
    </source>
</evidence>
<keyword evidence="8" id="KW-0560">Oxidoreductase</keyword>
<dbReference type="InterPro" id="IPR001349">
    <property type="entry name" value="Cyt_c_oxidase_su6a"/>
</dbReference>
<reference evidence="14" key="1">
    <citation type="submission" date="2023-11" db="EMBL/GenBank/DDBJ databases">
        <title>Genome assemblies of two species of porcelain crab, Petrolisthes cinctipes and Petrolisthes manimaculis (Anomura: Porcellanidae).</title>
        <authorList>
            <person name="Angst P."/>
        </authorList>
    </citation>
    <scope>NUCLEOTIDE SEQUENCE</scope>
    <source>
        <strain evidence="14">PB745_02</strain>
        <tissue evidence="14">Gill</tissue>
    </source>
</reference>
<protein>
    <recommendedName>
        <fullName evidence="12">Cytochrome c oxidase subunit</fullName>
    </recommendedName>
    <alternativeName>
        <fullName evidence="12">Cytochrome c oxidase polypeptide VIa</fullName>
    </alternativeName>
</protein>
<dbReference type="Proteomes" id="UP001292094">
    <property type="component" value="Unassembled WGS sequence"/>
</dbReference>
<evidence type="ECO:0000256" key="4">
    <source>
        <dbReference type="ARBA" id="ARBA00022692"/>
    </source>
</evidence>
<evidence type="ECO:0000256" key="11">
    <source>
        <dbReference type="RuleBase" id="RU004396"/>
    </source>
</evidence>
<dbReference type="EMBL" id="JAWZYT010002041">
    <property type="protein sequence ID" value="KAK4307049.1"/>
    <property type="molecule type" value="Genomic_DNA"/>
</dbReference>
<comment type="subcellular location">
    <subcellularLocation>
        <location evidence="1">Mitochondrion inner membrane</location>
        <topology evidence="1">Single-pass membrane protein</topology>
    </subcellularLocation>
</comment>
<proteinExistence type="inferred from homology"/>
<keyword evidence="7 13" id="KW-1133">Transmembrane helix</keyword>
<keyword evidence="15" id="KW-1185">Reference proteome</keyword>
<evidence type="ECO:0000256" key="8">
    <source>
        <dbReference type="ARBA" id="ARBA00023002"/>
    </source>
</evidence>
<dbReference type="FunFam" id="4.10.95.10:FF:000001">
    <property type="entry name" value="Cytochrome c oxidase subunit 6A, mitochondrial"/>
    <property type="match status" value="1"/>
</dbReference>
<keyword evidence="5 12" id="KW-0999">Mitochondrion inner membrane</keyword>
<evidence type="ECO:0000256" key="2">
    <source>
        <dbReference type="ARBA" id="ARBA00004673"/>
    </source>
</evidence>
<keyword evidence="10 12" id="KW-0472">Membrane</keyword>
<comment type="pathway">
    <text evidence="2">Energy metabolism; oxidative phosphorylation.</text>
</comment>
<dbReference type="SUPFAM" id="SSF81411">
    <property type="entry name" value="Mitochondrial cytochrome c oxidase subunit VIa"/>
    <property type="match status" value="1"/>
</dbReference>
<evidence type="ECO:0000256" key="13">
    <source>
        <dbReference type="SAM" id="Phobius"/>
    </source>
</evidence>
<dbReference type="PROSITE" id="PS01329">
    <property type="entry name" value="COX6A"/>
    <property type="match status" value="1"/>
</dbReference>
<dbReference type="InterPro" id="IPR018507">
    <property type="entry name" value="Cyt_c_oxidase_su6a_CS"/>
</dbReference>
<dbReference type="PANTHER" id="PTHR11504:SF0">
    <property type="entry name" value="CYTOCHROME C OXIDASE SUBUNIT"/>
    <property type="match status" value="1"/>
</dbReference>
<accession>A0AAE1PGU7</accession>
<dbReference type="Gene3D" id="4.10.95.10">
    <property type="entry name" value="Cytochrome c oxidase, subunit VIa"/>
    <property type="match status" value="1"/>
</dbReference>
<gene>
    <name evidence="14" type="ORF">Pmani_021163</name>
</gene>
<feature type="transmembrane region" description="Helical" evidence="13">
    <location>
        <begin position="95"/>
        <end position="116"/>
    </location>
</feature>
<dbReference type="GO" id="GO:0006123">
    <property type="term" value="P:mitochondrial electron transport, cytochrome c to oxygen"/>
    <property type="evidence" value="ECO:0007669"/>
    <property type="project" value="TreeGrafter"/>
</dbReference>
<dbReference type="InterPro" id="IPR036418">
    <property type="entry name" value="Cyt_c_oxidase_su6a_sf"/>
</dbReference>
<keyword evidence="9 12" id="KW-0496">Mitochondrion</keyword>
<evidence type="ECO:0000313" key="15">
    <source>
        <dbReference type="Proteomes" id="UP001292094"/>
    </source>
</evidence>
<dbReference type="Pfam" id="PF02046">
    <property type="entry name" value="COX6A"/>
    <property type="match status" value="1"/>
</dbReference>
<evidence type="ECO:0000256" key="9">
    <source>
        <dbReference type="ARBA" id="ARBA00023128"/>
    </source>
</evidence>
<dbReference type="CDD" id="cd00925">
    <property type="entry name" value="Cyt_c_Oxidase_VIa"/>
    <property type="match status" value="1"/>
</dbReference>
<evidence type="ECO:0000256" key="10">
    <source>
        <dbReference type="ARBA" id="ARBA00023136"/>
    </source>
</evidence>
<evidence type="ECO:0000256" key="6">
    <source>
        <dbReference type="ARBA" id="ARBA00022946"/>
    </source>
</evidence>
<evidence type="ECO:0000256" key="12">
    <source>
        <dbReference type="RuleBase" id="RU004397"/>
    </source>
</evidence>
<dbReference type="GO" id="GO:0005743">
    <property type="term" value="C:mitochondrial inner membrane"/>
    <property type="evidence" value="ECO:0007669"/>
    <property type="project" value="UniProtKB-SubCell"/>
</dbReference>
<sequence length="160" mass="17956">MFKEGLEMIKKSFMDEFNELRKELSVVKNELSGVSGGMTDVVEAINYLLTLRRCQQPLALSLAGQRGNAKQCIQEEETKEGDPVMLPHIGGARQWKLVSILVAFPAIGLGMFNAFAGGAHHERPEFIPYEHLRIRTKRFPWGDGQKTLFHNPHLNALPDG</sequence>
<comment type="similarity">
    <text evidence="3 11">Belongs to the cytochrome c oxidase subunit 6A family.</text>
</comment>
<dbReference type="AlphaFoldDB" id="A0AAE1PGU7"/>